<dbReference type="Gene3D" id="3.40.50.1110">
    <property type="entry name" value="SGNH hydrolase"/>
    <property type="match status" value="1"/>
</dbReference>
<name>A0A9X3WH85_9BACI</name>
<sequence>MKHLFKLMVVVLVMSLSFTGTVFAKSEQAKKSLVALGDSIPFGYNLENNNNRTSRDAYPYLIGEEADFRVRDLGKPGWTTEQLLDAVTTGDTFRDALKHADYVTISVGSNDLLAVLRKVGTVDVATLQNEVENATQNIVTNIIATIGEIRKLTDAPLVVYNIYNPFGEGDALNSYAPVLLDNEQGVNAAFASLPIMLGKFGVSGVTIADANTAFTDSGEYVIKGDIHPTVDGQELLAQIGLYAFGF</sequence>
<dbReference type="Pfam" id="PF13472">
    <property type="entry name" value="Lipase_GDSL_2"/>
    <property type="match status" value="1"/>
</dbReference>
<evidence type="ECO:0000259" key="2">
    <source>
        <dbReference type="Pfam" id="PF13472"/>
    </source>
</evidence>
<protein>
    <submittedName>
        <fullName evidence="3">GDSL-type esterase/lipase family protein</fullName>
    </submittedName>
</protein>
<dbReference type="Proteomes" id="UP001145069">
    <property type="component" value="Unassembled WGS sequence"/>
</dbReference>
<reference evidence="3" key="1">
    <citation type="submission" date="2022-06" db="EMBL/GenBank/DDBJ databases">
        <title>Aquibacillus sp. a new bacterium isolated from soil saline samples.</title>
        <authorList>
            <person name="Galisteo C."/>
            <person name="De La Haba R."/>
            <person name="Sanchez-Porro C."/>
            <person name="Ventosa A."/>
        </authorList>
    </citation>
    <scope>NUCLEOTIDE SEQUENCE</scope>
    <source>
        <strain evidence="3">3ASR75-54</strain>
    </source>
</reference>
<keyword evidence="4" id="KW-1185">Reference proteome</keyword>
<dbReference type="SUPFAM" id="SSF52266">
    <property type="entry name" value="SGNH hydrolase"/>
    <property type="match status" value="1"/>
</dbReference>
<dbReference type="InterPro" id="IPR013830">
    <property type="entry name" value="SGNH_hydro"/>
</dbReference>
<comment type="caution">
    <text evidence="3">The sequence shown here is derived from an EMBL/GenBank/DDBJ whole genome shotgun (WGS) entry which is preliminary data.</text>
</comment>
<accession>A0A9X3WH85</accession>
<proteinExistence type="predicted"/>
<gene>
    <name evidence="3" type="ORF">NC799_17015</name>
</gene>
<feature type="domain" description="SGNH hydrolase-type esterase" evidence="2">
    <location>
        <begin position="35"/>
        <end position="235"/>
    </location>
</feature>
<dbReference type="InterPro" id="IPR036514">
    <property type="entry name" value="SGNH_hydro_sf"/>
</dbReference>
<keyword evidence="1" id="KW-0732">Signal</keyword>
<organism evidence="3 4">
    <name type="scientific">Aquibacillus salsiterrae</name>
    <dbReference type="NCBI Taxonomy" id="2950439"/>
    <lineage>
        <taxon>Bacteria</taxon>
        <taxon>Bacillati</taxon>
        <taxon>Bacillota</taxon>
        <taxon>Bacilli</taxon>
        <taxon>Bacillales</taxon>
        <taxon>Bacillaceae</taxon>
        <taxon>Aquibacillus</taxon>
    </lineage>
</organism>
<evidence type="ECO:0000256" key="1">
    <source>
        <dbReference type="SAM" id="SignalP"/>
    </source>
</evidence>
<evidence type="ECO:0000313" key="4">
    <source>
        <dbReference type="Proteomes" id="UP001145069"/>
    </source>
</evidence>
<dbReference type="EMBL" id="JAMQKC010000032">
    <property type="protein sequence ID" value="MDC3418563.1"/>
    <property type="molecule type" value="Genomic_DNA"/>
</dbReference>
<evidence type="ECO:0000313" key="3">
    <source>
        <dbReference type="EMBL" id="MDC3418563.1"/>
    </source>
</evidence>
<feature type="signal peptide" evidence="1">
    <location>
        <begin position="1"/>
        <end position="24"/>
    </location>
</feature>
<dbReference type="AlphaFoldDB" id="A0A9X3WH85"/>
<dbReference type="RefSeq" id="WP_272447632.1">
    <property type="nucleotide sequence ID" value="NZ_JAMQKC010000032.1"/>
</dbReference>
<feature type="chain" id="PRO_5040847439" evidence="1">
    <location>
        <begin position="25"/>
        <end position="246"/>
    </location>
</feature>